<accession>A0A4P9C7E4</accession>
<keyword evidence="5" id="KW-0808">Transferase</keyword>
<evidence type="ECO:0000256" key="2">
    <source>
        <dbReference type="ARBA" id="ARBA00004370"/>
    </source>
</evidence>
<dbReference type="SMART" id="SM00387">
    <property type="entry name" value="HATPase_c"/>
    <property type="match status" value="1"/>
</dbReference>
<dbReference type="PANTHER" id="PTHR45453">
    <property type="entry name" value="PHOSPHATE REGULON SENSOR PROTEIN PHOR"/>
    <property type="match status" value="1"/>
</dbReference>
<dbReference type="InterPro" id="IPR050351">
    <property type="entry name" value="BphY/WalK/GraS-like"/>
</dbReference>
<dbReference type="AlphaFoldDB" id="A0A4P9C7E4"/>
<keyword evidence="8" id="KW-0472">Membrane</keyword>
<feature type="domain" description="Histidine kinase" evidence="9">
    <location>
        <begin position="200"/>
        <end position="414"/>
    </location>
</feature>
<dbReference type="KEGG" id="emt:CPZ25_008110"/>
<dbReference type="CDD" id="cd00075">
    <property type="entry name" value="HATPase"/>
    <property type="match status" value="1"/>
</dbReference>
<dbReference type="Proteomes" id="UP000218387">
    <property type="component" value="Chromosome"/>
</dbReference>
<dbReference type="SMART" id="SM00388">
    <property type="entry name" value="HisKA"/>
    <property type="match status" value="1"/>
</dbReference>
<keyword evidence="8" id="KW-1133">Transmembrane helix</keyword>
<evidence type="ECO:0000313" key="10">
    <source>
        <dbReference type="EMBL" id="QCT71294.1"/>
    </source>
</evidence>
<evidence type="ECO:0000256" key="5">
    <source>
        <dbReference type="ARBA" id="ARBA00022679"/>
    </source>
</evidence>
<gene>
    <name evidence="10" type="ORF">CPZ25_008110</name>
</gene>
<evidence type="ECO:0000256" key="8">
    <source>
        <dbReference type="SAM" id="Phobius"/>
    </source>
</evidence>
<dbReference type="CDD" id="cd00082">
    <property type="entry name" value="HisKA"/>
    <property type="match status" value="1"/>
</dbReference>
<dbReference type="EC" id="2.7.13.3" evidence="3"/>
<comment type="subcellular location">
    <subcellularLocation>
        <location evidence="2">Membrane</location>
    </subcellularLocation>
</comment>
<evidence type="ECO:0000256" key="3">
    <source>
        <dbReference type="ARBA" id="ARBA00012438"/>
    </source>
</evidence>
<organism evidence="10 11">
    <name type="scientific">Eubacterium maltosivorans</name>
    <dbReference type="NCBI Taxonomy" id="2041044"/>
    <lineage>
        <taxon>Bacteria</taxon>
        <taxon>Bacillati</taxon>
        <taxon>Bacillota</taxon>
        <taxon>Clostridia</taxon>
        <taxon>Eubacteriales</taxon>
        <taxon>Eubacteriaceae</taxon>
        <taxon>Eubacterium</taxon>
    </lineage>
</organism>
<dbReference type="SUPFAM" id="SSF55874">
    <property type="entry name" value="ATPase domain of HSP90 chaperone/DNA topoisomerase II/histidine kinase"/>
    <property type="match status" value="1"/>
</dbReference>
<proteinExistence type="predicted"/>
<evidence type="ECO:0000256" key="7">
    <source>
        <dbReference type="ARBA" id="ARBA00023012"/>
    </source>
</evidence>
<dbReference type="InterPro" id="IPR003661">
    <property type="entry name" value="HisK_dim/P_dom"/>
</dbReference>
<evidence type="ECO:0000256" key="4">
    <source>
        <dbReference type="ARBA" id="ARBA00022553"/>
    </source>
</evidence>
<evidence type="ECO:0000259" key="9">
    <source>
        <dbReference type="PROSITE" id="PS50109"/>
    </source>
</evidence>
<name>A0A4P9C7E4_EUBML</name>
<protein>
    <recommendedName>
        <fullName evidence="3">histidine kinase</fullName>
        <ecNumber evidence="3">2.7.13.3</ecNumber>
    </recommendedName>
</protein>
<dbReference type="PRINTS" id="PR00344">
    <property type="entry name" value="BCTRLSENSOR"/>
</dbReference>
<keyword evidence="7" id="KW-0902">Two-component regulatory system</keyword>
<dbReference type="EMBL" id="CP029487">
    <property type="protein sequence ID" value="QCT71294.1"/>
    <property type="molecule type" value="Genomic_DNA"/>
</dbReference>
<dbReference type="InterPro" id="IPR004358">
    <property type="entry name" value="Sig_transdc_His_kin-like_C"/>
</dbReference>
<dbReference type="GO" id="GO:0016036">
    <property type="term" value="P:cellular response to phosphate starvation"/>
    <property type="evidence" value="ECO:0007669"/>
    <property type="project" value="TreeGrafter"/>
</dbReference>
<keyword evidence="8" id="KW-0812">Transmembrane</keyword>
<keyword evidence="6 10" id="KW-0418">Kinase</keyword>
<dbReference type="Pfam" id="PF02518">
    <property type="entry name" value="HATPase_c"/>
    <property type="match status" value="1"/>
</dbReference>
<evidence type="ECO:0000256" key="6">
    <source>
        <dbReference type="ARBA" id="ARBA00022777"/>
    </source>
</evidence>
<sequence>MMNTIFNNRDIRRFFIALGITALVLLVAGQLVAASLAASTRNALYTRDSELAGALLDKGLPAAEVAAVFTRDPGAGQGEAGAALLREAGYTTDTPAVYLPFLSAFRHSTALSLFAFGLVFALSAAALCLLYFRSQQRTITQAECQLKSFMAGSTEARLESDADGSLYKLFADINSLATSLTAHLDTEKKAKAFLKDTLSDISHQLKTPLAALRMYNEILQEDGADPEVLSRFTAKVNASLSRMETLIQNLLKITRLDAGAITLKPALRPIQAMMDELSRSFETRARLEQKALSFSGSPSARLFYDPDWLTEAVSNLIKNALDHTSAGGWVSVSWDESAAVTRITVKDNGSGVHPEDIHHIFKRFYRSRFSKDTQGAGLGLPLALAITEAHKGTLSVESSPGQGALFTMTFLKMTKL</sequence>
<dbReference type="GO" id="GO:0000155">
    <property type="term" value="F:phosphorelay sensor kinase activity"/>
    <property type="evidence" value="ECO:0007669"/>
    <property type="project" value="InterPro"/>
</dbReference>
<dbReference type="InterPro" id="IPR005467">
    <property type="entry name" value="His_kinase_dom"/>
</dbReference>
<dbReference type="Gene3D" id="1.10.287.130">
    <property type="match status" value="1"/>
</dbReference>
<dbReference type="InterPro" id="IPR036097">
    <property type="entry name" value="HisK_dim/P_sf"/>
</dbReference>
<feature type="transmembrane region" description="Helical" evidence="8">
    <location>
        <begin position="110"/>
        <end position="132"/>
    </location>
</feature>
<evidence type="ECO:0000313" key="11">
    <source>
        <dbReference type="Proteomes" id="UP000218387"/>
    </source>
</evidence>
<comment type="catalytic activity">
    <reaction evidence="1">
        <text>ATP + protein L-histidine = ADP + protein N-phospho-L-histidine.</text>
        <dbReference type="EC" id="2.7.13.3"/>
    </reaction>
</comment>
<dbReference type="GO" id="GO:0005886">
    <property type="term" value="C:plasma membrane"/>
    <property type="evidence" value="ECO:0007669"/>
    <property type="project" value="TreeGrafter"/>
</dbReference>
<dbReference type="RefSeq" id="WP_096920397.1">
    <property type="nucleotide sequence ID" value="NZ_CP029487.1"/>
</dbReference>
<dbReference type="Pfam" id="PF00512">
    <property type="entry name" value="HisKA"/>
    <property type="match status" value="1"/>
</dbReference>
<dbReference type="InterPro" id="IPR036890">
    <property type="entry name" value="HATPase_C_sf"/>
</dbReference>
<dbReference type="InterPro" id="IPR003594">
    <property type="entry name" value="HATPase_dom"/>
</dbReference>
<dbReference type="PANTHER" id="PTHR45453:SF1">
    <property type="entry name" value="PHOSPHATE REGULON SENSOR PROTEIN PHOR"/>
    <property type="match status" value="1"/>
</dbReference>
<dbReference type="PROSITE" id="PS50109">
    <property type="entry name" value="HIS_KIN"/>
    <property type="match status" value="1"/>
</dbReference>
<reference evidence="10 11" key="1">
    <citation type="submission" date="2018-05" db="EMBL/GenBank/DDBJ databases">
        <title>Genome comparison of Eubacterium sp.</title>
        <authorList>
            <person name="Feng Y."/>
            <person name="Sanchez-Andrea I."/>
            <person name="Stams A.J.M."/>
            <person name="De Vos W.M."/>
        </authorList>
    </citation>
    <scope>NUCLEOTIDE SEQUENCE [LARGE SCALE GENOMIC DNA]</scope>
    <source>
        <strain evidence="10 11">YI</strain>
    </source>
</reference>
<dbReference type="GO" id="GO:0004721">
    <property type="term" value="F:phosphoprotein phosphatase activity"/>
    <property type="evidence" value="ECO:0007669"/>
    <property type="project" value="TreeGrafter"/>
</dbReference>
<dbReference type="SUPFAM" id="SSF47384">
    <property type="entry name" value="Homodimeric domain of signal transducing histidine kinase"/>
    <property type="match status" value="1"/>
</dbReference>
<evidence type="ECO:0000256" key="1">
    <source>
        <dbReference type="ARBA" id="ARBA00000085"/>
    </source>
</evidence>
<keyword evidence="11" id="KW-1185">Reference proteome</keyword>
<dbReference type="Gene3D" id="3.30.565.10">
    <property type="entry name" value="Histidine kinase-like ATPase, C-terminal domain"/>
    <property type="match status" value="1"/>
</dbReference>
<keyword evidence="4" id="KW-0597">Phosphoprotein</keyword>